<dbReference type="NCBIfam" id="NF003656">
    <property type="entry name" value="PRK05287.1-4"/>
    <property type="match status" value="1"/>
</dbReference>
<dbReference type="HAMAP" id="MF_01092">
    <property type="entry name" value="ZapD"/>
    <property type="match status" value="1"/>
</dbReference>
<comment type="subunit">
    <text evidence="5">Interacts with FtsZ.</text>
</comment>
<dbReference type="Gene3D" id="1.10.3900.10">
    <property type="entry name" value="YacF-like"/>
    <property type="match status" value="1"/>
</dbReference>
<sequence>MNFCGESGLCVSQAGESIAFEQPLTERVRTFLRLEFLFGQHEHHRRDHSEFGVRATLHTMLDTLVVLSRSDLKNDILKELTDQHTHLTRLAARPNIDRDRLGDILGEITRAQNGLQQLATQFAGSLLRESDFLNGILNRSGIPGGTCGFDLPHYHFWLSQPYERVRRDLDAWRADIKPFTDAIGLYLRLLRASVEPQPAEGRGGMYIVTPPGPCQLIRVLVAQQSGVYPEISAGKHRCTVRFMNARDAAARAQQATTDVGFQIQFCAL</sequence>
<comment type="caution">
    <text evidence="6">The sequence shown here is derived from an EMBL/GenBank/DDBJ whole genome shotgun (WGS) entry which is preliminary data.</text>
</comment>
<evidence type="ECO:0000313" key="6">
    <source>
        <dbReference type="EMBL" id="PXV69512.1"/>
    </source>
</evidence>
<name>A0A318EBN2_9GAMM</name>
<comment type="subcellular location">
    <subcellularLocation>
        <location evidence="5">Cytoplasm</location>
    </subcellularLocation>
    <text evidence="5">Localizes to mid-cell in an FtsZ-dependent manner.</text>
</comment>
<dbReference type="Proteomes" id="UP000248330">
    <property type="component" value="Unassembled WGS sequence"/>
</dbReference>
<keyword evidence="4 5" id="KW-0131">Cell cycle</keyword>
<gene>
    <name evidence="5" type="primary">zapD</name>
    <name evidence="6" type="ORF">C8D93_10385</name>
</gene>
<dbReference type="Pfam" id="PF07072">
    <property type="entry name" value="ZapD"/>
    <property type="match status" value="1"/>
</dbReference>
<dbReference type="PANTHER" id="PTHR39455">
    <property type="entry name" value="CELL DIVISION PROTEIN ZAPD"/>
    <property type="match status" value="1"/>
</dbReference>
<proteinExistence type="inferred from homology"/>
<dbReference type="InterPro" id="IPR009777">
    <property type="entry name" value="ZapD"/>
</dbReference>
<keyword evidence="2 5" id="KW-0132">Cell division</keyword>
<dbReference type="AlphaFoldDB" id="A0A318EBN2"/>
<evidence type="ECO:0000256" key="3">
    <source>
        <dbReference type="ARBA" id="ARBA00023210"/>
    </source>
</evidence>
<dbReference type="PANTHER" id="PTHR39455:SF1">
    <property type="entry name" value="CELL DIVISION PROTEIN ZAPD"/>
    <property type="match status" value="1"/>
</dbReference>
<dbReference type="SUPFAM" id="SSF160950">
    <property type="entry name" value="YacF-like"/>
    <property type="match status" value="1"/>
</dbReference>
<evidence type="ECO:0000256" key="5">
    <source>
        <dbReference type="HAMAP-Rule" id="MF_01092"/>
    </source>
</evidence>
<protein>
    <recommendedName>
        <fullName evidence="5">Cell division protein ZapD</fullName>
    </recommendedName>
    <alternativeName>
        <fullName evidence="5">Z ring-associated protein D</fullName>
    </alternativeName>
</protein>
<keyword evidence="3 5" id="KW-0717">Septation</keyword>
<dbReference type="InterPro" id="IPR036268">
    <property type="entry name" value="ZapD_sf"/>
</dbReference>
<accession>A0A318EBN2</accession>
<dbReference type="Gene3D" id="2.60.440.10">
    <property type="entry name" value="YacF-like domains"/>
    <property type="match status" value="1"/>
</dbReference>
<reference evidence="6 7" key="1">
    <citation type="submission" date="2018-04" db="EMBL/GenBank/DDBJ databases">
        <title>Genomic Encyclopedia of Type Strains, Phase IV (KMG-IV): sequencing the most valuable type-strain genomes for metagenomic binning, comparative biology and taxonomic classification.</title>
        <authorList>
            <person name="Goeker M."/>
        </authorList>
    </citation>
    <scope>NUCLEOTIDE SEQUENCE [LARGE SCALE GENOMIC DNA]</scope>
    <source>
        <strain evidence="6 7">DSM 104150</strain>
    </source>
</reference>
<keyword evidence="1 5" id="KW-0963">Cytoplasm</keyword>
<comment type="function">
    <text evidence="5">Cell division factor that enhances FtsZ-ring assembly. Directly interacts with FtsZ and promotes bundling of FtsZ protofilaments, with a reduction in FtsZ GTPase activity.</text>
</comment>
<dbReference type="InterPro" id="IPR027462">
    <property type="entry name" value="ZapD_C"/>
</dbReference>
<evidence type="ECO:0000313" key="7">
    <source>
        <dbReference type="Proteomes" id="UP000248330"/>
    </source>
</evidence>
<dbReference type="GO" id="GO:0043093">
    <property type="term" value="P:FtsZ-dependent cytokinesis"/>
    <property type="evidence" value="ECO:0007669"/>
    <property type="project" value="UniProtKB-UniRule"/>
</dbReference>
<dbReference type="GO" id="GO:0005737">
    <property type="term" value="C:cytoplasm"/>
    <property type="evidence" value="ECO:0007669"/>
    <property type="project" value="UniProtKB-SubCell"/>
</dbReference>
<organism evidence="6 7">
    <name type="scientific">Sinimarinibacterium flocculans</name>
    <dbReference type="NCBI Taxonomy" id="985250"/>
    <lineage>
        <taxon>Bacteria</taxon>
        <taxon>Pseudomonadati</taxon>
        <taxon>Pseudomonadota</taxon>
        <taxon>Gammaproteobacteria</taxon>
        <taxon>Nevskiales</taxon>
        <taxon>Nevskiaceae</taxon>
        <taxon>Sinimarinibacterium</taxon>
    </lineage>
</organism>
<dbReference type="GO" id="GO:0000917">
    <property type="term" value="P:division septum assembly"/>
    <property type="evidence" value="ECO:0007669"/>
    <property type="project" value="UniProtKB-KW"/>
</dbReference>
<comment type="similarity">
    <text evidence="5">Belongs to the ZapD family.</text>
</comment>
<dbReference type="EMBL" id="QICN01000003">
    <property type="protein sequence ID" value="PXV69512.1"/>
    <property type="molecule type" value="Genomic_DNA"/>
</dbReference>
<evidence type="ECO:0000256" key="4">
    <source>
        <dbReference type="ARBA" id="ARBA00023306"/>
    </source>
</evidence>
<evidence type="ECO:0000256" key="1">
    <source>
        <dbReference type="ARBA" id="ARBA00022490"/>
    </source>
</evidence>
<keyword evidence="7" id="KW-1185">Reference proteome</keyword>
<dbReference type="GO" id="GO:0032153">
    <property type="term" value="C:cell division site"/>
    <property type="evidence" value="ECO:0007669"/>
    <property type="project" value="TreeGrafter"/>
</dbReference>
<evidence type="ECO:0000256" key="2">
    <source>
        <dbReference type="ARBA" id="ARBA00022618"/>
    </source>
</evidence>
<dbReference type="OrthoDB" id="5294622at2"/>